<dbReference type="EMBL" id="VLLL01000007">
    <property type="protein sequence ID" value="TWJ10466.1"/>
    <property type="molecule type" value="Genomic_DNA"/>
</dbReference>
<dbReference type="Proteomes" id="UP000321617">
    <property type="component" value="Unassembled WGS sequence"/>
</dbReference>
<evidence type="ECO:0000256" key="1">
    <source>
        <dbReference type="SAM" id="MobiDB-lite"/>
    </source>
</evidence>
<keyword evidence="2" id="KW-0472">Membrane</keyword>
<organism evidence="3 4">
    <name type="scientific">Stackebrandtia albiflava</name>
    <dbReference type="NCBI Taxonomy" id="406432"/>
    <lineage>
        <taxon>Bacteria</taxon>
        <taxon>Bacillati</taxon>
        <taxon>Actinomycetota</taxon>
        <taxon>Actinomycetes</taxon>
        <taxon>Glycomycetales</taxon>
        <taxon>Glycomycetaceae</taxon>
        <taxon>Stackebrandtia</taxon>
    </lineage>
</organism>
<gene>
    <name evidence="3" type="ORF">LX16_3883</name>
</gene>
<feature type="region of interest" description="Disordered" evidence="1">
    <location>
        <begin position="1"/>
        <end position="45"/>
    </location>
</feature>
<evidence type="ECO:0000313" key="4">
    <source>
        <dbReference type="Proteomes" id="UP000321617"/>
    </source>
</evidence>
<accession>A0A562UXY2</accession>
<evidence type="ECO:0000313" key="3">
    <source>
        <dbReference type="EMBL" id="TWJ10466.1"/>
    </source>
</evidence>
<keyword evidence="2" id="KW-1133">Transmembrane helix</keyword>
<proteinExistence type="predicted"/>
<comment type="caution">
    <text evidence="3">The sequence shown here is derived from an EMBL/GenBank/DDBJ whole genome shotgun (WGS) entry which is preliminary data.</text>
</comment>
<name>A0A562UXY2_9ACTN</name>
<feature type="transmembrane region" description="Helical" evidence="2">
    <location>
        <begin position="53"/>
        <end position="79"/>
    </location>
</feature>
<protein>
    <submittedName>
        <fullName evidence="3">Uncharacterized protein</fullName>
    </submittedName>
</protein>
<evidence type="ECO:0000256" key="2">
    <source>
        <dbReference type="SAM" id="Phobius"/>
    </source>
</evidence>
<keyword evidence="4" id="KW-1185">Reference proteome</keyword>
<sequence length="86" mass="8790">MGGVTEPRPAPEPADDAPVSPPPGDAPAPADDDTPTDDAGTVRLSPGRAKPMVFVLLTCGFLFCLLCVAGAFAVVVFLYGTANGMW</sequence>
<reference evidence="3 4" key="1">
    <citation type="journal article" date="2013" name="Stand. Genomic Sci.">
        <title>Genomic Encyclopedia of Type Strains, Phase I: The one thousand microbial genomes (KMG-I) project.</title>
        <authorList>
            <person name="Kyrpides N.C."/>
            <person name="Woyke T."/>
            <person name="Eisen J.A."/>
            <person name="Garrity G."/>
            <person name="Lilburn T.G."/>
            <person name="Beck B.J."/>
            <person name="Whitman W.B."/>
            <person name="Hugenholtz P."/>
            <person name="Klenk H.P."/>
        </authorList>
    </citation>
    <scope>NUCLEOTIDE SEQUENCE [LARGE SCALE GENOMIC DNA]</scope>
    <source>
        <strain evidence="3 4">DSM 45044</strain>
    </source>
</reference>
<keyword evidence="2" id="KW-0812">Transmembrane</keyword>
<dbReference type="AlphaFoldDB" id="A0A562UXY2"/>